<dbReference type="EMBL" id="LATX01001343">
    <property type="protein sequence ID" value="KTB42355.1"/>
    <property type="molecule type" value="Genomic_DNA"/>
</dbReference>
<evidence type="ECO:0000313" key="2">
    <source>
        <dbReference type="Proteomes" id="UP000054988"/>
    </source>
</evidence>
<protein>
    <submittedName>
        <fullName evidence="1">Uncharacterized protein</fullName>
    </submittedName>
</protein>
<accession>A0A0W0G1D6</accession>
<reference evidence="1 2" key="1">
    <citation type="submission" date="2015-12" db="EMBL/GenBank/DDBJ databases">
        <title>Draft genome sequence of Moniliophthora roreri, the causal agent of frosty pod rot of cacao.</title>
        <authorList>
            <person name="Aime M.C."/>
            <person name="Diaz-Valderrama J.R."/>
            <person name="Kijpornyongpan T."/>
            <person name="Phillips-Mora W."/>
        </authorList>
    </citation>
    <scope>NUCLEOTIDE SEQUENCE [LARGE SCALE GENOMIC DNA]</scope>
    <source>
        <strain evidence="1 2">MCA 2952</strain>
    </source>
</reference>
<comment type="caution">
    <text evidence="1">The sequence shown here is derived from an EMBL/GenBank/DDBJ whole genome shotgun (WGS) entry which is preliminary data.</text>
</comment>
<dbReference type="Proteomes" id="UP000054988">
    <property type="component" value="Unassembled WGS sequence"/>
</dbReference>
<evidence type="ECO:0000313" key="1">
    <source>
        <dbReference type="EMBL" id="KTB42355.1"/>
    </source>
</evidence>
<gene>
    <name evidence="1" type="ORF">WG66_5082</name>
</gene>
<proteinExistence type="predicted"/>
<organism evidence="1 2">
    <name type="scientific">Moniliophthora roreri</name>
    <name type="common">Frosty pod rot fungus</name>
    <name type="synonym">Monilia roreri</name>
    <dbReference type="NCBI Taxonomy" id="221103"/>
    <lineage>
        <taxon>Eukaryota</taxon>
        <taxon>Fungi</taxon>
        <taxon>Dikarya</taxon>
        <taxon>Basidiomycota</taxon>
        <taxon>Agaricomycotina</taxon>
        <taxon>Agaricomycetes</taxon>
        <taxon>Agaricomycetidae</taxon>
        <taxon>Agaricales</taxon>
        <taxon>Marasmiineae</taxon>
        <taxon>Marasmiaceae</taxon>
        <taxon>Moniliophthora</taxon>
    </lineage>
</organism>
<sequence>MRCRDPCLGANST</sequence>
<name>A0A0W0G1D6_MONRR</name>